<dbReference type="EMBL" id="JAQOND010000028">
    <property type="protein sequence ID" value="MDC2828103.1"/>
    <property type="molecule type" value="Genomic_DNA"/>
</dbReference>
<accession>A0AAJ1M9U7</accession>
<keyword evidence="4" id="KW-0812">Transmembrane</keyword>
<proteinExistence type="predicted"/>
<comment type="subcellular location">
    <subcellularLocation>
        <location evidence="1">Membrane</location>
        <topology evidence="1">Multi-pass membrane protein</topology>
    </subcellularLocation>
</comment>
<reference evidence="8" key="1">
    <citation type="submission" date="2023-01" db="EMBL/GenBank/DDBJ databases">
        <title>Genome analysis of 13 Lactobacillus isolated from gut of wild boar.</title>
        <authorList>
            <person name="Papp P."/>
            <person name="Libisch B."/>
            <person name="Nagy T."/>
            <person name="Olasz F."/>
        </authorList>
    </citation>
    <scope>NUCLEOTIDE SEQUENCE</scope>
    <source>
        <strain evidence="8">F108</strain>
    </source>
</reference>
<dbReference type="GO" id="GO:0016757">
    <property type="term" value="F:glycosyltransferase activity"/>
    <property type="evidence" value="ECO:0007669"/>
    <property type="project" value="UniProtKB-KW"/>
</dbReference>
<dbReference type="PANTHER" id="PTHR48090">
    <property type="entry name" value="UNDECAPRENYL-PHOSPHATE 4-DEOXY-4-FORMAMIDO-L-ARABINOSE TRANSFERASE-RELATED"/>
    <property type="match status" value="1"/>
</dbReference>
<evidence type="ECO:0000256" key="6">
    <source>
        <dbReference type="ARBA" id="ARBA00023136"/>
    </source>
</evidence>
<keyword evidence="5" id="KW-1133">Transmembrane helix</keyword>
<evidence type="ECO:0000256" key="5">
    <source>
        <dbReference type="ARBA" id="ARBA00022989"/>
    </source>
</evidence>
<evidence type="ECO:0000256" key="1">
    <source>
        <dbReference type="ARBA" id="ARBA00004141"/>
    </source>
</evidence>
<dbReference type="InterPro" id="IPR001173">
    <property type="entry name" value="Glyco_trans_2-like"/>
</dbReference>
<keyword evidence="3 8" id="KW-0808">Transferase</keyword>
<dbReference type="Pfam" id="PF00535">
    <property type="entry name" value="Glycos_transf_2"/>
    <property type="match status" value="1"/>
</dbReference>
<comment type="caution">
    <text evidence="8">The sequence shown here is derived from an EMBL/GenBank/DDBJ whole genome shotgun (WGS) entry which is preliminary data.</text>
</comment>
<evidence type="ECO:0000313" key="9">
    <source>
        <dbReference type="Proteomes" id="UP001218021"/>
    </source>
</evidence>
<dbReference type="RefSeq" id="WP_272208051.1">
    <property type="nucleotide sequence ID" value="NZ_JAQONC010000026.1"/>
</dbReference>
<organism evidence="8 9">
    <name type="scientific">Limosilactobacillus mucosae</name>
    <name type="common">Lactobacillus mucosae</name>
    <dbReference type="NCBI Taxonomy" id="97478"/>
    <lineage>
        <taxon>Bacteria</taxon>
        <taxon>Bacillati</taxon>
        <taxon>Bacillota</taxon>
        <taxon>Bacilli</taxon>
        <taxon>Lactobacillales</taxon>
        <taxon>Lactobacillaceae</taxon>
        <taxon>Limosilactobacillus</taxon>
    </lineage>
</organism>
<dbReference type="InterPro" id="IPR050256">
    <property type="entry name" value="Glycosyltransferase_2"/>
</dbReference>
<protein>
    <submittedName>
        <fullName evidence="8">Glycosyltransferase</fullName>
        <ecNumber evidence="8">2.4.-.-</ecNumber>
    </submittedName>
</protein>
<dbReference type="Proteomes" id="UP001218021">
    <property type="component" value="Unassembled WGS sequence"/>
</dbReference>
<feature type="domain" description="Glycosyltransferase 2-like" evidence="7">
    <location>
        <begin position="2"/>
        <end position="67"/>
    </location>
</feature>
<evidence type="ECO:0000313" key="8">
    <source>
        <dbReference type="EMBL" id="MDC2828103.1"/>
    </source>
</evidence>
<keyword evidence="6" id="KW-0472">Membrane</keyword>
<dbReference type="EC" id="2.4.-.-" evidence="8"/>
<evidence type="ECO:0000256" key="3">
    <source>
        <dbReference type="ARBA" id="ARBA00022679"/>
    </source>
</evidence>
<dbReference type="GO" id="GO:0005886">
    <property type="term" value="C:plasma membrane"/>
    <property type="evidence" value="ECO:0007669"/>
    <property type="project" value="TreeGrafter"/>
</dbReference>
<sequence length="132" mass="15831">MITIDADLQDDPDKIPEMIEHYKNGCEIVYGVRSDRQTDFWFKRNTAESFYKLMNQMDVTMIPDSADFRLMSNRAVYALLKYSERNLFLRGLVPQLGFQARKVYYQRMAQLAGETKYPFKKWLVWRSMELRH</sequence>
<gene>
    <name evidence="8" type="ORF">PO158_07375</name>
</gene>
<evidence type="ECO:0000256" key="2">
    <source>
        <dbReference type="ARBA" id="ARBA00022676"/>
    </source>
</evidence>
<keyword evidence="2 8" id="KW-0328">Glycosyltransferase</keyword>
<dbReference type="AlphaFoldDB" id="A0AAJ1M9U7"/>
<dbReference type="SUPFAM" id="SSF53448">
    <property type="entry name" value="Nucleotide-diphospho-sugar transferases"/>
    <property type="match status" value="1"/>
</dbReference>
<dbReference type="PANTHER" id="PTHR48090:SF1">
    <property type="entry name" value="PROPHAGE BACTOPRENOL GLUCOSYL TRANSFERASE HOMOLOG"/>
    <property type="match status" value="1"/>
</dbReference>
<name>A0AAJ1M9U7_LIMMU</name>
<evidence type="ECO:0000259" key="7">
    <source>
        <dbReference type="Pfam" id="PF00535"/>
    </source>
</evidence>
<dbReference type="InterPro" id="IPR029044">
    <property type="entry name" value="Nucleotide-diphossugar_trans"/>
</dbReference>
<evidence type="ECO:0000256" key="4">
    <source>
        <dbReference type="ARBA" id="ARBA00022692"/>
    </source>
</evidence>